<comment type="catalytic activity">
    <reaction evidence="1 15">
        <text>1-(5-phospho-beta-D-ribosyl)-5'-AMP + H2O = 1-(5-phospho-beta-D-ribosyl)-5-[(5-phospho-beta-D-ribosylamino)methylideneamino]imidazole-4-carboxamide</text>
        <dbReference type="Rhea" id="RHEA:20049"/>
        <dbReference type="ChEBI" id="CHEBI:15377"/>
        <dbReference type="ChEBI" id="CHEBI:58435"/>
        <dbReference type="ChEBI" id="CHEBI:59457"/>
        <dbReference type="EC" id="3.5.4.19"/>
    </reaction>
</comment>
<dbReference type="NCBIfam" id="TIGR03188">
    <property type="entry name" value="histidine_hisI"/>
    <property type="match status" value="1"/>
</dbReference>
<dbReference type="AlphaFoldDB" id="A0AAU9E4M1"/>
<evidence type="ECO:0000256" key="11">
    <source>
        <dbReference type="ARBA" id="ARBA00022801"/>
    </source>
</evidence>
<feature type="region of interest" description="Phosphoribosyl-AMP cyclohydrolase" evidence="15">
    <location>
        <begin position="1"/>
        <end position="117"/>
    </location>
</feature>
<dbReference type="HAMAP" id="MF_01019">
    <property type="entry name" value="HisIE"/>
    <property type="match status" value="1"/>
</dbReference>
<evidence type="ECO:0000256" key="4">
    <source>
        <dbReference type="ARBA" id="ARBA00005169"/>
    </source>
</evidence>
<organism evidence="17 18">
    <name type="scientific">Haliovirga abyssi</name>
    <dbReference type="NCBI Taxonomy" id="2996794"/>
    <lineage>
        <taxon>Bacteria</taxon>
        <taxon>Fusobacteriati</taxon>
        <taxon>Fusobacteriota</taxon>
        <taxon>Fusobacteriia</taxon>
        <taxon>Fusobacteriales</taxon>
        <taxon>Haliovirgaceae</taxon>
        <taxon>Haliovirga</taxon>
    </lineage>
</organism>
<dbReference type="InterPro" id="IPR008179">
    <property type="entry name" value="HisE"/>
</dbReference>
<comment type="catalytic activity">
    <reaction evidence="2 15">
        <text>1-(5-phospho-beta-D-ribosyl)-ATP + H2O = 1-(5-phospho-beta-D-ribosyl)-5'-AMP + diphosphate + H(+)</text>
        <dbReference type="Rhea" id="RHEA:22828"/>
        <dbReference type="ChEBI" id="CHEBI:15377"/>
        <dbReference type="ChEBI" id="CHEBI:15378"/>
        <dbReference type="ChEBI" id="CHEBI:33019"/>
        <dbReference type="ChEBI" id="CHEBI:59457"/>
        <dbReference type="ChEBI" id="CHEBI:73183"/>
        <dbReference type="EC" id="3.6.1.31"/>
    </reaction>
</comment>
<dbReference type="NCBIfam" id="NF000768">
    <property type="entry name" value="PRK00051.1"/>
    <property type="match status" value="1"/>
</dbReference>
<dbReference type="EC" id="3.5.4.19" evidence="15"/>
<dbReference type="PANTHER" id="PTHR42945:SF1">
    <property type="entry name" value="HISTIDINE BIOSYNTHESIS BIFUNCTIONAL PROTEIN HIS7"/>
    <property type="match status" value="1"/>
</dbReference>
<dbReference type="Proteomes" id="UP001321582">
    <property type="component" value="Chromosome"/>
</dbReference>
<dbReference type="InterPro" id="IPR026660">
    <property type="entry name" value="PRA-CH"/>
</dbReference>
<dbReference type="GO" id="GO:0004635">
    <property type="term" value="F:phosphoribosyl-AMP cyclohydrolase activity"/>
    <property type="evidence" value="ECO:0007669"/>
    <property type="project" value="UniProtKB-UniRule"/>
</dbReference>
<evidence type="ECO:0000256" key="12">
    <source>
        <dbReference type="ARBA" id="ARBA00022840"/>
    </source>
</evidence>
<feature type="domain" description="Phosphoribosyl-AMP cyclohydrolase" evidence="16">
    <location>
        <begin position="29"/>
        <end position="103"/>
    </location>
</feature>
<name>A0AAU9E4M1_9FUSO</name>
<dbReference type="GO" id="GO:0005737">
    <property type="term" value="C:cytoplasm"/>
    <property type="evidence" value="ECO:0007669"/>
    <property type="project" value="UniProtKB-SubCell"/>
</dbReference>
<evidence type="ECO:0000256" key="1">
    <source>
        <dbReference type="ARBA" id="ARBA00000024"/>
    </source>
</evidence>
<dbReference type="NCBIfam" id="NF002747">
    <property type="entry name" value="PRK02759.1"/>
    <property type="match status" value="1"/>
</dbReference>
<dbReference type="GO" id="GO:0004636">
    <property type="term" value="F:phosphoribosyl-ATP diphosphatase activity"/>
    <property type="evidence" value="ECO:0007669"/>
    <property type="project" value="UniProtKB-UniRule"/>
</dbReference>
<keyword evidence="9 15" id="KW-0028">Amino-acid biosynthesis</keyword>
<evidence type="ECO:0000256" key="15">
    <source>
        <dbReference type="HAMAP-Rule" id="MF_01019"/>
    </source>
</evidence>
<evidence type="ECO:0000256" key="7">
    <source>
        <dbReference type="ARBA" id="ARBA00008299"/>
    </source>
</evidence>
<dbReference type="KEGG" id="haby:HLVA_20340"/>
<dbReference type="InterPro" id="IPR021130">
    <property type="entry name" value="PRib-ATP_PPHydrolase-like"/>
</dbReference>
<evidence type="ECO:0000256" key="9">
    <source>
        <dbReference type="ARBA" id="ARBA00022605"/>
    </source>
</evidence>
<proteinExistence type="inferred from homology"/>
<dbReference type="RefSeq" id="WP_307904355.1">
    <property type="nucleotide sequence ID" value="NZ_AP027059.1"/>
</dbReference>
<evidence type="ECO:0000256" key="6">
    <source>
        <dbReference type="ARBA" id="ARBA00007731"/>
    </source>
</evidence>
<dbReference type="FunFam" id="3.10.20.810:FF:000001">
    <property type="entry name" value="Histidine biosynthesis bifunctional protein HisIE"/>
    <property type="match status" value="1"/>
</dbReference>
<evidence type="ECO:0000259" key="16">
    <source>
        <dbReference type="Pfam" id="PF01502"/>
    </source>
</evidence>
<comment type="similarity">
    <text evidence="6 15">In the C-terminal section; belongs to the PRA-PH family.</text>
</comment>
<evidence type="ECO:0000256" key="2">
    <source>
        <dbReference type="ARBA" id="ARBA00001460"/>
    </source>
</evidence>
<keyword evidence="8 15" id="KW-0963">Cytoplasm</keyword>
<evidence type="ECO:0000313" key="17">
    <source>
        <dbReference type="EMBL" id="BDU51465.1"/>
    </source>
</evidence>
<feature type="region of interest" description="Phosphoribosyl-ATP pyrophosphohydrolase" evidence="15">
    <location>
        <begin position="118"/>
        <end position="207"/>
    </location>
</feature>
<evidence type="ECO:0000256" key="13">
    <source>
        <dbReference type="ARBA" id="ARBA00023102"/>
    </source>
</evidence>
<dbReference type="NCBIfam" id="NF001611">
    <property type="entry name" value="PRK00400.1-3"/>
    <property type="match status" value="1"/>
</dbReference>
<dbReference type="Pfam" id="PF01503">
    <property type="entry name" value="PRA-PH"/>
    <property type="match status" value="1"/>
</dbReference>
<evidence type="ECO:0000256" key="10">
    <source>
        <dbReference type="ARBA" id="ARBA00022741"/>
    </source>
</evidence>
<dbReference type="InterPro" id="IPR038019">
    <property type="entry name" value="PRib_AMP_CycHydrolase_sf"/>
</dbReference>
<protein>
    <recommendedName>
        <fullName evidence="15">Histidine biosynthesis bifunctional protein HisIE</fullName>
    </recommendedName>
    <domain>
        <recommendedName>
            <fullName evidence="15">Phosphoribosyl-AMP cyclohydrolase</fullName>
            <shortName evidence="15">PRA-CH</shortName>
            <ecNumber evidence="15">3.5.4.19</ecNumber>
        </recommendedName>
    </domain>
    <domain>
        <recommendedName>
            <fullName evidence="15">Phosphoribosyl-ATP pyrophosphatase</fullName>
            <shortName evidence="15">PRA-PH</shortName>
            <ecNumber evidence="15">3.6.1.31</ecNumber>
        </recommendedName>
    </domain>
</protein>
<dbReference type="Gene3D" id="1.10.287.1080">
    <property type="entry name" value="MazG-like"/>
    <property type="match status" value="1"/>
</dbReference>
<dbReference type="Pfam" id="PF01502">
    <property type="entry name" value="PRA-CH"/>
    <property type="match status" value="1"/>
</dbReference>
<dbReference type="SUPFAM" id="SSF141734">
    <property type="entry name" value="HisI-like"/>
    <property type="match status" value="1"/>
</dbReference>
<dbReference type="InterPro" id="IPR002496">
    <property type="entry name" value="PRib_AMP_CycHydrolase_dom"/>
</dbReference>
<keyword evidence="14 15" id="KW-0511">Multifunctional enzyme</keyword>
<comment type="pathway">
    <text evidence="4 15">Amino-acid biosynthesis; L-histidine biosynthesis; L-histidine from 5-phospho-alpha-D-ribose 1-diphosphate: step 3/9.</text>
</comment>
<dbReference type="EMBL" id="AP027059">
    <property type="protein sequence ID" value="BDU51465.1"/>
    <property type="molecule type" value="Genomic_DNA"/>
</dbReference>
<dbReference type="PANTHER" id="PTHR42945">
    <property type="entry name" value="HISTIDINE BIOSYNTHESIS BIFUNCTIONAL PROTEIN"/>
    <property type="match status" value="1"/>
</dbReference>
<keyword evidence="12 15" id="KW-0067">ATP-binding</keyword>
<dbReference type="GO" id="GO:0000105">
    <property type="term" value="P:L-histidine biosynthetic process"/>
    <property type="evidence" value="ECO:0007669"/>
    <property type="project" value="UniProtKB-UniRule"/>
</dbReference>
<dbReference type="HAMAP" id="MF_01021">
    <property type="entry name" value="HisI"/>
    <property type="match status" value="1"/>
</dbReference>
<dbReference type="Gene3D" id="3.10.20.810">
    <property type="entry name" value="Phosphoribosyl-AMP cyclohydrolase"/>
    <property type="match status" value="1"/>
</dbReference>
<reference evidence="17 18" key="1">
    <citation type="submission" date="2022-11" db="EMBL/GenBank/DDBJ databases">
        <title>Haliovirga abyssi gen. nov., sp. nov., a mesophilic fermentative bacterium isolated from the Iheya North hydrothermal field and the proposal of Haliovirgaceae fam. nov.</title>
        <authorList>
            <person name="Miyazaki U."/>
            <person name="Tame A."/>
            <person name="Miyazaki J."/>
            <person name="Takai K."/>
            <person name="Sawayama S."/>
            <person name="Kitajima M."/>
            <person name="Okamoto A."/>
            <person name="Nakagawa S."/>
        </authorList>
    </citation>
    <scope>NUCLEOTIDE SEQUENCE [LARGE SCALE GENOMIC DNA]</scope>
    <source>
        <strain evidence="17 18">IC12</strain>
    </source>
</reference>
<sequence>MINWEELKFDEKGLIPTIVQDYKDNEVLMMAYMNKESLKLTLETGKATYFSRSRQKLWVKGETSGHIQNVKEMFYDCDGDTLLIKVEQVGNVACHTGNRSCFYRKLKEFEKVEKESVVNALYSLLINRKSNPVEGSYTTYLFEQGLDKILKKVGEESAEVIIGAKNEDKAEVIYEMSDLVYHSLVLLAYFDIKPSEVEEELRKREKK</sequence>
<dbReference type="GO" id="GO:0005524">
    <property type="term" value="F:ATP binding"/>
    <property type="evidence" value="ECO:0007669"/>
    <property type="project" value="UniProtKB-KW"/>
</dbReference>
<evidence type="ECO:0000256" key="5">
    <source>
        <dbReference type="ARBA" id="ARBA00005204"/>
    </source>
</evidence>
<accession>A0AAU9E4M1</accession>
<dbReference type="InterPro" id="IPR023019">
    <property type="entry name" value="His_synth_HisIE"/>
</dbReference>
<dbReference type="CDD" id="cd11534">
    <property type="entry name" value="NTP-PPase_HisIE_like"/>
    <property type="match status" value="1"/>
</dbReference>
<dbReference type="EC" id="3.6.1.31" evidence="15"/>
<keyword evidence="13 15" id="KW-0368">Histidine biosynthesis</keyword>
<keyword evidence="10 15" id="KW-0547">Nucleotide-binding</keyword>
<dbReference type="SUPFAM" id="SSF101386">
    <property type="entry name" value="all-alpha NTP pyrophosphatases"/>
    <property type="match status" value="1"/>
</dbReference>
<comment type="subcellular location">
    <subcellularLocation>
        <location evidence="3 15">Cytoplasm</location>
    </subcellularLocation>
</comment>
<evidence type="ECO:0000256" key="8">
    <source>
        <dbReference type="ARBA" id="ARBA00022490"/>
    </source>
</evidence>
<evidence type="ECO:0000256" key="14">
    <source>
        <dbReference type="ARBA" id="ARBA00023268"/>
    </source>
</evidence>
<comment type="pathway">
    <text evidence="5 15">Amino-acid biosynthesis; L-histidine biosynthesis; L-histidine from 5-phospho-alpha-D-ribose 1-diphosphate: step 2/9.</text>
</comment>
<keyword evidence="18" id="KW-1185">Reference proteome</keyword>
<dbReference type="HAMAP" id="MF_01020">
    <property type="entry name" value="HisE"/>
    <property type="match status" value="1"/>
</dbReference>
<gene>
    <name evidence="15 17" type="primary">hisI</name>
    <name evidence="15" type="synonym">hisIE</name>
    <name evidence="17" type="ORF">HLVA_20340</name>
</gene>
<keyword evidence="11 15" id="KW-0378">Hydrolase</keyword>
<evidence type="ECO:0000313" key="18">
    <source>
        <dbReference type="Proteomes" id="UP001321582"/>
    </source>
</evidence>
<evidence type="ECO:0000256" key="3">
    <source>
        <dbReference type="ARBA" id="ARBA00004496"/>
    </source>
</evidence>
<comment type="similarity">
    <text evidence="7 15">In the N-terminal section; belongs to the PRA-CH family.</text>
</comment>